<evidence type="ECO:0000259" key="3">
    <source>
        <dbReference type="Pfam" id="PF13529"/>
    </source>
</evidence>
<dbReference type="InterPro" id="IPR039564">
    <property type="entry name" value="Peptidase_C39-like"/>
</dbReference>
<dbReference type="Gene3D" id="1.25.40.10">
    <property type="entry name" value="Tetratricopeptide repeat domain"/>
    <property type="match status" value="2"/>
</dbReference>
<proteinExistence type="predicted"/>
<gene>
    <name evidence="4" type="ORF">A3C21_00560</name>
</gene>
<dbReference type="InterPro" id="IPR011990">
    <property type="entry name" value="TPR-like_helical_dom_sf"/>
</dbReference>
<dbReference type="InterPro" id="IPR019734">
    <property type="entry name" value="TPR_rpt"/>
</dbReference>
<keyword evidence="2" id="KW-1133">Transmembrane helix</keyword>
<accession>A0A1F6DZQ0</accession>
<dbReference type="Gene3D" id="3.90.70.10">
    <property type="entry name" value="Cysteine proteinases"/>
    <property type="match status" value="1"/>
</dbReference>
<feature type="domain" description="Peptidase C39-like" evidence="3">
    <location>
        <begin position="76"/>
        <end position="183"/>
    </location>
</feature>
<feature type="region of interest" description="Disordered" evidence="1">
    <location>
        <begin position="40"/>
        <end position="61"/>
    </location>
</feature>
<evidence type="ECO:0000313" key="5">
    <source>
        <dbReference type="Proteomes" id="UP000178572"/>
    </source>
</evidence>
<dbReference type="Proteomes" id="UP000178572">
    <property type="component" value="Unassembled WGS sequence"/>
</dbReference>
<evidence type="ECO:0000256" key="2">
    <source>
        <dbReference type="SAM" id="Phobius"/>
    </source>
</evidence>
<dbReference type="EMBL" id="MFLN01000035">
    <property type="protein sequence ID" value="OGG66893.1"/>
    <property type="molecule type" value="Genomic_DNA"/>
</dbReference>
<dbReference type="Pfam" id="PF13529">
    <property type="entry name" value="Peptidase_C39_2"/>
    <property type="match status" value="1"/>
</dbReference>
<evidence type="ECO:0000313" key="4">
    <source>
        <dbReference type="EMBL" id="OGG66893.1"/>
    </source>
</evidence>
<reference evidence="4 5" key="1">
    <citation type="journal article" date="2016" name="Nat. Commun.">
        <title>Thousands of microbial genomes shed light on interconnected biogeochemical processes in an aquifer system.</title>
        <authorList>
            <person name="Anantharaman K."/>
            <person name="Brown C.T."/>
            <person name="Hug L.A."/>
            <person name="Sharon I."/>
            <person name="Castelle C.J."/>
            <person name="Probst A.J."/>
            <person name="Thomas B.C."/>
            <person name="Singh A."/>
            <person name="Wilkins M.J."/>
            <person name="Karaoz U."/>
            <person name="Brodie E.L."/>
            <person name="Williams K.H."/>
            <person name="Hubbard S.S."/>
            <person name="Banfield J.F."/>
        </authorList>
    </citation>
    <scope>NUCLEOTIDE SEQUENCE [LARGE SCALE GENOMIC DNA]</scope>
</reference>
<evidence type="ECO:0000256" key="1">
    <source>
        <dbReference type="SAM" id="MobiDB-lite"/>
    </source>
</evidence>
<dbReference type="Pfam" id="PF13181">
    <property type="entry name" value="TPR_8"/>
    <property type="match status" value="1"/>
</dbReference>
<name>A0A1F6DZQ0_9BACT</name>
<feature type="transmembrane region" description="Helical" evidence="2">
    <location>
        <begin position="12"/>
        <end position="29"/>
    </location>
</feature>
<protein>
    <recommendedName>
        <fullName evidence="3">Peptidase C39-like domain-containing protein</fullName>
    </recommendedName>
</protein>
<dbReference type="SUPFAM" id="SSF48452">
    <property type="entry name" value="TPR-like"/>
    <property type="match status" value="1"/>
</dbReference>
<keyword evidence="2" id="KW-0812">Transmembrane</keyword>
<keyword evidence="2" id="KW-0472">Membrane</keyword>
<sequence>MRRGTGGMAMKVCAVILAGVAAVFLYFYFRSGEEAVLAAPGARQEERAAPQSAVSSARGERPEAKTIGDLAHAWQSFNNCSSVGLMIALSHWGVKDTQEAIAEATRPWNNPRGDNDDKSVTLYELADYARERHGLATYVRPNGTIELLKEFVANGIPVVARTLMYPDQDIVHYRVVRGYGAETILESDGIGGPDVSLTDGEWMHIWKDFNYSYLIVVPPEKRALVERILGSDADEKAAWQGARARAERELAKNPDDALIHYNLATAAFYLGDYEGAVREFEKIEPQLTRRKLWYQHEPIDAYFKLGNYDRVLALTSGIINDNNKSVSELYVMRGKIFESRGDIAAARAEYEKAVMYHQRLQSAKEALAGLPR</sequence>
<dbReference type="AlphaFoldDB" id="A0A1F6DZQ0"/>
<organism evidence="4 5">
    <name type="scientific">Candidatus Kaiserbacteria bacterium RIFCSPHIGHO2_02_FULL_59_21</name>
    <dbReference type="NCBI Taxonomy" id="1798500"/>
    <lineage>
        <taxon>Bacteria</taxon>
        <taxon>Candidatus Kaiseribacteriota</taxon>
    </lineage>
</organism>
<comment type="caution">
    <text evidence="4">The sequence shown here is derived from an EMBL/GenBank/DDBJ whole genome shotgun (WGS) entry which is preliminary data.</text>
</comment>
<dbReference type="STRING" id="1798500.A3C21_00560"/>